<dbReference type="PROSITE" id="PS00670">
    <property type="entry name" value="D_2_HYDROXYACID_DH_2"/>
    <property type="match status" value="1"/>
</dbReference>
<dbReference type="SUPFAM" id="SSF55021">
    <property type="entry name" value="ACT-like"/>
    <property type="match status" value="1"/>
</dbReference>
<dbReference type="PANTHER" id="PTHR42938">
    <property type="entry name" value="FORMATE DEHYDROGENASE 1"/>
    <property type="match status" value="1"/>
</dbReference>
<dbReference type="Proteomes" id="UP000427716">
    <property type="component" value="Chromosome"/>
</dbReference>
<organism evidence="8 9">
    <name type="scientific">Guyparkeria halophila</name>
    <dbReference type="NCBI Taxonomy" id="47960"/>
    <lineage>
        <taxon>Bacteria</taxon>
        <taxon>Pseudomonadati</taxon>
        <taxon>Pseudomonadota</taxon>
        <taxon>Gammaproteobacteria</taxon>
        <taxon>Chromatiales</taxon>
        <taxon>Thioalkalibacteraceae</taxon>
        <taxon>Guyparkeria</taxon>
    </lineage>
</organism>
<feature type="domain" description="D-isomer specific 2-hydroxyacid dehydrogenase catalytic" evidence="6">
    <location>
        <begin position="22"/>
        <end position="306"/>
    </location>
</feature>
<dbReference type="PROSITE" id="PS00065">
    <property type="entry name" value="D_2_HYDROXYACID_DH_1"/>
    <property type="match status" value="1"/>
</dbReference>
<accession>A0A6I6D4I1</accession>
<keyword evidence="3" id="KW-0520">NAD</keyword>
<evidence type="ECO:0000256" key="5">
    <source>
        <dbReference type="RuleBase" id="RU003719"/>
    </source>
</evidence>
<gene>
    <name evidence="8" type="ORF">GM160_08350</name>
</gene>
<evidence type="ECO:0000313" key="9">
    <source>
        <dbReference type="Proteomes" id="UP000427716"/>
    </source>
</evidence>
<comment type="similarity">
    <text evidence="1 5">Belongs to the D-isomer specific 2-hydroxyacid dehydrogenase family.</text>
</comment>
<dbReference type="Pfam" id="PF00389">
    <property type="entry name" value="2-Hacid_dh"/>
    <property type="match status" value="1"/>
</dbReference>
<dbReference type="AlphaFoldDB" id="A0A6I6D4I1"/>
<dbReference type="PANTHER" id="PTHR42938:SF47">
    <property type="entry name" value="HYDROXYPYRUVATE REDUCTASE"/>
    <property type="match status" value="1"/>
</dbReference>
<keyword evidence="9" id="KW-1185">Reference proteome</keyword>
<evidence type="ECO:0000259" key="7">
    <source>
        <dbReference type="Pfam" id="PF02826"/>
    </source>
</evidence>
<dbReference type="GO" id="GO:0016616">
    <property type="term" value="F:oxidoreductase activity, acting on the CH-OH group of donors, NAD or NADP as acceptor"/>
    <property type="evidence" value="ECO:0007669"/>
    <property type="project" value="InterPro"/>
</dbReference>
<dbReference type="CDD" id="cd12174">
    <property type="entry name" value="PGDH_like_3"/>
    <property type="match status" value="1"/>
</dbReference>
<feature type="domain" description="D-isomer specific 2-hydroxyacid dehydrogenase NAD-binding" evidence="7">
    <location>
        <begin position="106"/>
        <end position="274"/>
    </location>
</feature>
<protein>
    <submittedName>
        <fullName evidence="8">3-phosphoglycerate dehydrogenase</fullName>
    </submittedName>
</protein>
<dbReference type="InterPro" id="IPR036291">
    <property type="entry name" value="NAD(P)-bd_dom_sf"/>
</dbReference>
<dbReference type="SUPFAM" id="SSF51735">
    <property type="entry name" value="NAD(P)-binding Rossmann-fold domains"/>
    <property type="match status" value="1"/>
</dbReference>
<dbReference type="SUPFAM" id="SSF52283">
    <property type="entry name" value="Formate/glycerate dehydrogenase catalytic domain-like"/>
    <property type="match status" value="1"/>
</dbReference>
<dbReference type="InterPro" id="IPR006140">
    <property type="entry name" value="D-isomer_DH_NAD-bd"/>
</dbReference>
<name>A0A6I6D4I1_9GAMM</name>
<proteinExistence type="inferred from homology"/>
<evidence type="ECO:0000313" key="8">
    <source>
        <dbReference type="EMBL" id="QGT78903.1"/>
    </source>
</evidence>
<dbReference type="InterPro" id="IPR029753">
    <property type="entry name" value="D-isomer_DH_CS"/>
</dbReference>
<dbReference type="RefSeq" id="WP_156574514.1">
    <property type="nucleotide sequence ID" value="NZ_CP046415.1"/>
</dbReference>
<evidence type="ECO:0000256" key="4">
    <source>
        <dbReference type="ARBA" id="ARBA00029440"/>
    </source>
</evidence>
<dbReference type="Gene3D" id="3.40.50.720">
    <property type="entry name" value="NAD(P)-binding Rossmann-like Domain"/>
    <property type="match status" value="2"/>
</dbReference>
<dbReference type="EMBL" id="CP046415">
    <property type="protein sequence ID" value="QGT78903.1"/>
    <property type="molecule type" value="Genomic_DNA"/>
</dbReference>
<dbReference type="Pfam" id="PF02826">
    <property type="entry name" value="2-Hacid_dh_C"/>
    <property type="match status" value="1"/>
</dbReference>
<comment type="pathway">
    <text evidence="4">Amino-acid biosynthesis.</text>
</comment>
<dbReference type="InterPro" id="IPR006139">
    <property type="entry name" value="D-isomer_2_OHA_DH_cat_dom"/>
</dbReference>
<dbReference type="GO" id="GO:0051287">
    <property type="term" value="F:NAD binding"/>
    <property type="evidence" value="ECO:0007669"/>
    <property type="project" value="InterPro"/>
</dbReference>
<dbReference type="InterPro" id="IPR045865">
    <property type="entry name" value="ACT-like_dom_sf"/>
</dbReference>
<evidence type="ECO:0000256" key="3">
    <source>
        <dbReference type="ARBA" id="ARBA00023027"/>
    </source>
</evidence>
<dbReference type="InterPro" id="IPR029752">
    <property type="entry name" value="D-isomer_DH_CS1"/>
</dbReference>
<reference evidence="8 9" key="1">
    <citation type="submission" date="2019-11" db="EMBL/GenBank/DDBJ databases">
        <authorList>
            <person name="Zhang J."/>
            <person name="Sun C."/>
        </authorList>
    </citation>
    <scope>NUCLEOTIDE SEQUENCE [LARGE SCALE GENOMIC DNA]</scope>
    <source>
        <strain evidence="9">sp2</strain>
    </source>
</reference>
<evidence type="ECO:0000259" key="6">
    <source>
        <dbReference type="Pfam" id="PF00389"/>
    </source>
</evidence>
<sequence>MYKIHTLNAISNKGLERLPTDKYDIGAELNDADAILVRSAKMHDMDLPKSLLAIGRAGAGVNNVPVDRMTEQGVVVFNAPGANANAVKELVIAGMLMSIRNIGPAWDFARNLEGSDEEIHKATEAGKKNFKGFELPGRTLGIIGLGAIGVRVANSAKALGMRVIGFDPGISVERAWELSPDVHQAGSVDEVLAKADFVSLHVPLMEQTKDLINAERLAFMKDNVVVLNFARDGIVNEQDMVDALDNGKALSYVCDFPTNLTKNHPKCLTLPHLGASTDEAEDNCAIMVADQVRDYIENGNIKNSVNMPHVQMARSGVQRIAIANLNRPDMVGQISHILGKAGVNIEHLVNESRDKVAYTLLDVDRDVPAETRDELAAIDGVLRLRLL</sequence>
<dbReference type="KEGG" id="ghl:GM160_08350"/>
<evidence type="ECO:0000256" key="1">
    <source>
        <dbReference type="ARBA" id="ARBA00005854"/>
    </source>
</evidence>
<dbReference type="Gene3D" id="3.30.70.260">
    <property type="match status" value="1"/>
</dbReference>
<keyword evidence="2 5" id="KW-0560">Oxidoreductase</keyword>
<evidence type="ECO:0000256" key="2">
    <source>
        <dbReference type="ARBA" id="ARBA00023002"/>
    </source>
</evidence>